<dbReference type="AlphaFoldDB" id="A0A212QPU3"/>
<keyword evidence="4" id="KW-1185">Reference proteome</keyword>
<reference evidence="4" key="1">
    <citation type="submission" date="2017-06" db="EMBL/GenBank/DDBJ databases">
        <authorList>
            <person name="Varghese N."/>
            <person name="Submissions S."/>
        </authorList>
    </citation>
    <scope>NUCLEOTIDE SEQUENCE [LARGE SCALE GENOMIC DNA]</scope>
    <source>
        <strain evidence="4">DSM 137</strain>
    </source>
</reference>
<dbReference type="EMBL" id="FYDG01000001">
    <property type="protein sequence ID" value="SNB61291.1"/>
    <property type="molecule type" value="Genomic_DNA"/>
</dbReference>
<accession>A0A212QPU3</accession>
<keyword evidence="2" id="KW-0732">Signal</keyword>
<sequence length="209" mass="21384">MRFRLALKSPIRWLALALTGAALAVAFAPPPDAPTPAPATGPDSASAAPAARGDAPRSYAYYPEQLAALSSLNGFAPVADPGRPASAATPAAEPPKEPAAARKAAHAADTRRAEPNRSTAPLAPAQKAGPVAVSAAETAREPEEWRVFGVALPRPGWPDGDALRRHAANWRDAAASLPGKAMALGGRLWQAADQAADAKSEADSPSRAN</sequence>
<gene>
    <name evidence="3" type="ORF">SAMN06265338_1011023</name>
</gene>
<feature type="region of interest" description="Disordered" evidence="1">
    <location>
        <begin position="80"/>
        <end position="140"/>
    </location>
</feature>
<organism evidence="3 4">
    <name type="scientific">Rhodoblastus acidophilus</name>
    <name type="common">Rhodopseudomonas acidophila</name>
    <dbReference type="NCBI Taxonomy" id="1074"/>
    <lineage>
        <taxon>Bacteria</taxon>
        <taxon>Pseudomonadati</taxon>
        <taxon>Pseudomonadota</taxon>
        <taxon>Alphaproteobacteria</taxon>
        <taxon>Hyphomicrobiales</taxon>
        <taxon>Rhodoblastaceae</taxon>
        <taxon>Rhodoblastus</taxon>
    </lineage>
</organism>
<dbReference type="RefSeq" id="WP_088519418.1">
    <property type="nucleotide sequence ID" value="NZ_FYDG01000001.1"/>
</dbReference>
<feature type="chain" id="PRO_5011967783" evidence="2">
    <location>
        <begin position="25"/>
        <end position="209"/>
    </location>
</feature>
<feature type="compositionally biased region" description="Basic and acidic residues" evidence="1">
    <location>
        <begin position="94"/>
        <end position="115"/>
    </location>
</feature>
<evidence type="ECO:0000313" key="4">
    <source>
        <dbReference type="Proteomes" id="UP000198418"/>
    </source>
</evidence>
<protein>
    <submittedName>
        <fullName evidence="3">Uncharacterized protein</fullName>
    </submittedName>
</protein>
<evidence type="ECO:0000256" key="2">
    <source>
        <dbReference type="SAM" id="SignalP"/>
    </source>
</evidence>
<feature type="region of interest" description="Disordered" evidence="1">
    <location>
        <begin position="33"/>
        <end position="53"/>
    </location>
</feature>
<feature type="compositionally biased region" description="Low complexity" evidence="1">
    <location>
        <begin position="40"/>
        <end position="53"/>
    </location>
</feature>
<evidence type="ECO:0000313" key="3">
    <source>
        <dbReference type="EMBL" id="SNB61291.1"/>
    </source>
</evidence>
<dbReference type="OrthoDB" id="10004349at2"/>
<feature type="signal peptide" evidence="2">
    <location>
        <begin position="1"/>
        <end position="24"/>
    </location>
</feature>
<evidence type="ECO:0000256" key="1">
    <source>
        <dbReference type="SAM" id="MobiDB-lite"/>
    </source>
</evidence>
<dbReference type="Proteomes" id="UP000198418">
    <property type="component" value="Unassembled WGS sequence"/>
</dbReference>
<proteinExistence type="predicted"/>
<name>A0A212QPU3_RHOAC</name>